<dbReference type="AlphaFoldDB" id="A0A843B1P0"/>
<dbReference type="Proteomes" id="UP000530032">
    <property type="component" value="Unassembled WGS sequence"/>
</dbReference>
<dbReference type="RefSeq" id="WP_198460518.1">
    <property type="nucleotide sequence ID" value="NZ_JABBCQ020000010.1"/>
</dbReference>
<evidence type="ECO:0000313" key="1">
    <source>
        <dbReference type="EMBL" id="MBI1625356.1"/>
    </source>
</evidence>
<name>A0A843B1P0_9BURK</name>
<dbReference type="EMBL" id="JABBCQ020000010">
    <property type="protein sequence ID" value="MBI1625356.1"/>
    <property type="molecule type" value="Genomic_DNA"/>
</dbReference>
<keyword evidence="2" id="KW-1185">Reference proteome</keyword>
<organism evidence="1 2">
    <name type="scientific">Comamonas suwonensis</name>
    <dbReference type="NCBI Taxonomy" id="2606214"/>
    <lineage>
        <taxon>Bacteria</taxon>
        <taxon>Pseudomonadati</taxon>
        <taxon>Pseudomonadota</taxon>
        <taxon>Betaproteobacteria</taxon>
        <taxon>Burkholderiales</taxon>
        <taxon>Comamonadaceae</taxon>
        <taxon>Comamonas</taxon>
    </lineage>
</organism>
<proteinExistence type="predicted"/>
<evidence type="ECO:0000313" key="2">
    <source>
        <dbReference type="Proteomes" id="UP000530032"/>
    </source>
</evidence>
<sequence length="161" mass="17700">MSDRIILTSGGVALDLPPDLIWVDELTASNVVQRSKRSAFGTLIISAMQLQGGQRSKRSAFGTLIISAMQLQGGQRITLQGEGGSAWIERRALKQIKQWGNVPGLRLELDIRGETFSVVFDHGDADETRALGMQSVIDFSDKQDDDYYGSLVLRFLEAGEQ</sequence>
<protein>
    <submittedName>
        <fullName evidence="1">Uncharacterized protein</fullName>
    </submittedName>
</protein>
<gene>
    <name evidence="1" type="ORF">HF327_012705</name>
</gene>
<accession>A0A843B1P0</accession>
<reference evidence="1" key="1">
    <citation type="submission" date="2020-12" db="EMBL/GenBank/DDBJ databases">
        <title>Comamonas sp. nov., isolated from stream water.</title>
        <authorList>
            <person name="Park K.-H."/>
        </authorList>
    </citation>
    <scope>NUCLEOTIDE SEQUENCE</scope>
    <source>
        <strain evidence="1">EJ-4</strain>
    </source>
</reference>
<comment type="caution">
    <text evidence="1">The sequence shown here is derived from an EMBL/GenBank/DDBJ whole genome shotgun (WGS) entry which is preliminary data.</text>
</comment>